<dbReference type="Proteomes" id="UP000501690">
    <property type="component" value="Linkage Group LG2"/>
</dbReference>
<dbReference type="AlphaFoldDB" id="A0A4D6L2N3"/>
<feature type="region of interest" description="Disordered" evidence="1">
    <location>
        <begin position="1"/>
        <end position="42"/>
    </location>
</feature>
<organism evidence="2 3">
    <name type="scientific">Vigna unguiculata</name>
    <name type="common">Cowpea</name>
    <dbReference type="NCBI Taxonomy" id="3917"/>
    <lineage>
        <taxon>Eukaryota</taxon>
        <taxon>Viridiplantae</taxon>
        <taxon>Streptophyta</taxon>
        <taxon>Embryophyta</taxon>
        <taxon>Tracheophyta</taxon>
        <taxon>Spermatophyta</taxon>
        <taxon>Magnoliopsida</taxon>
        <taxon>eudicotyledons</taxon>
        <taxon>Gunneridae</taxon>
        <taxon>Pentapetalae</taxon>
        <taxon>rosids</taxon>
        <taxon>fabids</taxon>
        <taxon>Fabales</taxon>
        <taxon>Fabaceae</taxon>
        <taxon>Papilionoideae</taxon>
        <taxon>50 kb inversion clade</taxon>
        <taxon>NPAAA clade</taxon>
        <taxon>indigoferoid/millettioid clade</taxon>
        <taxon>Phaseoleae</taxon>
        <taxon>Vigna</taxon>
    </lineage>
</organism>
<sequence length="114" mass="12727">MAAATSASLSQLHHLCSSHDNHRNTVAHRQREPAQLRTPPRSKLARLHYGICTAPPQFNHYLFFTDHDAAAPPRPPEQPPLSSTASSRTAKGGRRKEQQTLILEREYSAPRVSI</sequence>
<dbReference type="EMBL" id="CP039346">
    <property type="protein sequence ID" value="QCD82753.1"/>
    <property type="molecule type" value="Genomic_DNA"/>
</dbReference>
<feature type="compositionally biased region" description="Low complexity" evidence="1">
    <location>
        <begin position="1"/>
        <end position="15"/>
    </location>
</feature>
<keyword evidence="3" id="KW-1185">Reference proteome</keyword>
<accession>A0A4D6L2N3</accession>
<feature type="compositionally biased region" description="Basic and acidic residues" evidence="1">
    <location>
        <begin position="95"/>
        <end position="108"/>
    </location>
</feature>
<proteinExistence type="predicted"/>
<name>A0A4D6L2N3_VIGUN</name>
<evidence type="ECO:0000313" key="3">
    <source>
        <dbReference type="Proteomes" id="UP000501690"/>
    </source>
</evidence>
<evidence type="ECO:0000313" key="2">
    <source>
        <dbReference type="EMBL" id="QCD82753.1"/>
    </source>
</evidence>
<gene>
    <name evidence="2" type="ORF">DEO72_LG2g3094</name>
</gene>
<protein>
    <submittedName>
        <fullName evidence="2">Uncharacterized protein</fullName>
    </submittedName>
</protein>
<reference evidence="2 3" key="1">
    <citation type="submission" date="2019-04" db="EMBL/GenBank/DDBJ databases">
        <title>An improved genome assembly and genetic linkage map for asparagus bean, Vigna unguiculata ssp. sesquipedialis.</title>
        <authorList>
            <person name="Xia Q."/>
            <person name="Zhang R."/>
            <person name="Dong Y."/>
        </authorList>
    </citation>
    <scope>NUCLEOTIDE SEQUENCE [LARGE SCALE GENOMIC DNA]</scope>
    <source>
        <tissue evidence="2">Leaf</tissue>
    </source>
</reference>
<feature type="compositionally biased region" description="Basic and acidic residues" evidence="1">
    <location>
        <begin position="17"/>
        <end position="34"/>
    </location>
</feature>
<feature type="region of interest" description="Disordered" evidence="1">
    <location>
        <begin position="67"/>
        <end position="114"/>
    </location>
</feature>
<evidence type="ECO:0000256" key="1">
    <source>
        <dbReference type="SAM" id="MobiDB-lite"/>
    </source>
</evidence>